<comment type="caution">
    <text evidence="2">The sequence shown here is derived from an EMBL/GenBank/DDBJ whole genome shotgun (WGS) entry which is preliminary data.</text>
</comment>
<feature type="compositionally biased region" description="Basic and acidic residues" evidence="1">
    <location>
        <begin position="62"/>
        <end position="83"/>
    </location>
</feature>
<protein>
    <submittedName>
        <fullName evidence="2">Uncharacterized protein</fullName>
    </submittedName>
</protein>
<dbReference type="EMBL" id="JBCEZU010000597">
    <property type="protein sequence ID" value="KAK9514253.1"/>
    <property type="molecule type" value="Genomic_DNA"/>
</dbReference>
<feature type="region of interest" description="Disordered" evidence="1">
    <location>
        <begin position="1"/>
        <end position="86"/>
    </location>
</feature>
<sequence>MDVTAQPLKGEAKPPHRSPCDDFTSTVTPLDPDTPFCPTQNPDPRSLQLLVPIGPPRAAVAEGKEEWTERRRAKERREKDGGAARRGLCKRSTVGQRFLLGVRREGAGVGVCVKDHRLRF</sequence>
<dbReference type="AlphaFoldDB" id="A0AAW1DW10"/>
<gene>
    <name evidence="2" type="ORF">VZT92_027732</name>
</gene>
<keyword evidence="3" id="KW-1185">Reference proteome</keyword>
<evidence type="ECO:0000256" key="1">
    <source>
        <dbReference type="SAM" id="MobiDB-lite"/>
    </source>
</evidence>
<accession>A0AAW1DW10</accession>
<proteinExistence type="predicted"/>
<reference evidence="2 3" key="1">
    <citation type="journal article" date="2024" name="Genome Biol. Evol.">
        <title>Chromosome-level genome assembly of the viviparous eelpout Zoarces viviparus.</title>
        <authorList>
            <person name="Fuhrmann N."/>
            <person name="Brasseur M.V."/>
            <person name="Bakowski C.E."/>
            <person name="Podsiadlowski L."/>
            <person name="Prost S."/>
            <person name="Krehenwinkel H."/>
            <person name="Mayer C."/>
        </authorList>
    </citation>
    <scope>NUCLEOTIDE SEQUENCE [LARGE SCALE GENOMIC DNA]</scope>
    <source>
        <strain evidence="2">NO-MEL_2022_Ind0_liver</strain>
    </source>
</reference>
<name>A0AAW1DW10_ZOAVI</name>
<evidence type="ECO:0000313" key="3">
    <source>
        <dbReference type="Proteomes" id="UP001488805"/>
    </source>
</evidence>
<feature type="compositionally biased region" description="Basic and acidic residues" evidence="1">
    <location>
        <begin position="10"/>
        <end position="20"/>
    </location>
</feature>
<dbReference type="Proteomes" id="UP001488805">
    <property type="component" value="Unassembled WGS sequence"/>
</dbReference>
<organism evidence="2 3">
    <name type="scientific">Zoarces viviparus</name>
    <name type="common">Viviparous eelpout</name>
    <name type="synonym">Blennius viviparus</name>
    <dbReference type="NCBI Taxonomy" id="48416"/>
    <lineage>
        <taxon>Eukaryota</taxon>
        <taxon>Metazoa</taxon>
        <taxon>Chordata</taxon>
        <taxon>Craniata</taxon>
        <taxon>Vertebrata</taxon>
        <taxon>Euteleostomi</taxon>
        <taxon>Actinopterygii</taxon>
        <taxon>Neopterygii</taxon>
        <taxon>Teleostei</taxon>
        <taxon>Neoteleostei</taxon>
        <taxon>Acanthomorphata</taxon>
        <taxon>Eupercaria</taxon>
        <taxon>Perciformes</taxon>
        <taxon>Cottioidei</taxon>
        <taxon>Zoarcales</taxon>
        <taxon>Zoarcidae</taxon>
        <taxon>Zoarcinae</taxon>
        <taxon>Zoarces</taxon>
    </lineage>
</organism>
<evidence type="ECO:0000313" key="2">
    <source>
        <dbReference type="EMBL" id="KAK9514253.1"/>
    </source>
</evidence>